<sequence>MINLVQARIEEFVAETIKPTLFEMSADHKVDTNVDGKISERIFLLSVRNGKIAARRSYFLSYEAVC</sequence>
<reference evidence="2" key="1">
    <citation type="submission" date="2022-11" db="UniProtKB">
        <authorList>
            <consortium name="WormBaseParasite"/>
        </authorList>
    </citation>
    <scope>IDENTIFICATION</scope>
</reference>
<evidence type="ECO:0000313" key="1">
    <source>
        <dbReference type="Proteomes" id="UP000887565"/>
    </source>
</evidence>
<dbReference type="AlphaFoldDB" id="A0A915IIJ6"/>
<evidence type="ECO:0000313" key="2">
    <source>
        <dbReference type="WBParaSite" id="nRc.2.0.1.t13997-RA"/>
    </source>
</evidence>
<accession>A0A915IIJ6</accession>
<organism evidence="1 2">
    <name type="scientific">Romanomermis culicivorax</name>
    <name type="common">Nematode worm</name>
    <dbReference type="NCBI Taxonomy" id="13658"/>
    <lineage>
        <taxon>Eukaryota</taxon>
        <taxon>Metazoa</taxon>
        <taxon>Ecdysozoa</taxon>
        <taxon>Nematoda</taxon>
        <taxon>Enoplea</taxon>
        <taxon>Dorylaimia</taxon>
        <taxon>Mermithida</taxon>
        <taxon>Mermithoidea</taxon>
        <taxon>Mermithidae</taxon>
        <taxon>Romanomermis</taxon>
    </lineage>
</organism>
<dbReference type="Proteomes" id="UP000887565">
    <property type="component" value="Unplaced"/>
</dbReference>
<dbReference type="WBParaSite" id="nRc.2.0.1.t13997-RA">
    <property type="protein sequence ID" value="nRc.2.0.1.t13997-RA"/>
    <property type="gene ID" value="nRc.2.0.1.g13997"/>
</dbReference>
<keyword evidence="1" id="KW-1185">Reference proteome</keyword>
<proteinExistence type="predicted"/>
<name>A0A915IIJ6_ROMCU</name>
<protein>
    <submittedName>
        <fullName evidence="2">Uncharacterized protein</fullName>
    </submittedName>
</protein>